<dbReference type="Gene3D" id="3.40.50.12780">
    <property type="entry name" value="N-terminal domain of ligase-like"/>
    <property type="match status" value="1"/>
</dbReference>
<evidence type="ECO:0000259" key="4">
    <source>
        <dbReference type="Pfam" id="PF13193"/>
    </source>
</evidence>
<dbReference type="GO" id="GO:0031956">
    <property type="term" value="F:medium-chain fatty acid-CoA ligase activity"/>
    <property type="evidence" value="ECO:0007669"/>
    <property type="project" value="TreeGrafter"/>
</dbReference>
<dbReference type="PANTHER" id="PTHR43201:SF5">
    <property type="entry name" value="MEDIUM-CHAIN ACYL-COA LIGASE ACSF2, MITOCHONDRIAL"/>
    <property type="match status" value="1"/>
</dbReference>
<dbReference type="GO" id="GO:0006631">
    <property type="term" value="P:fatty acid metabolic process"/>
    <property type="evidence" value="ECO:0007669"/>
    <property type="project" value="TreeGrafter"/>
</dbReference>
<feature type="domain" description="AMP-dependent synthetase/ligase" evidence="3">
    <location>
        <begin position="53"/>
        <end position="219"/>
    </location>
</feature>
<protein>
    <submittedName>
        <fullName evidence="5">O-succinylbenzoic acid--CoA ligase</fullName>
        <ecNumber evidence="5">6.2.1.26</ecNumber>
    </submittedName>
</protein>
<dbReference type="InterPro" id="IPR000873">
    <property type="entry name" value="AMP-dep_synth/lig_dom"/>
</dbReference>
<evidence type="ECO:0000313" key="5">
    <source>
        <dbReference type="EMBL" id="MBB5893139.1"/>
    </source>
</evidence>
<dbReference type="Proteomes" id="UP000585638">
    <property type="component" value="Unassembled WGS sequence"/>
</dbReference>
<dbReference type="SUPFAM" id="SSF56801">
    <property type="entry name" value="Acetyl-CoA synthetase-like"/>
    <property type="match status" value="1"/>
</dbReference>
<proteinExistence type="inferred from homology"/>
<reference evidence="5 6" key="1">
    <citation type="submission" date="2020-08" db="EMBL/GenBank/DDBJ databases">
        <title>Sequencing the genomes of 1000 actinobacteria strains.</title>
        <authorList>
            <person name="Klenk H.-P."/>
        </authorList>
    </citation>
    <scope>NUCLEOTIDE SEQUENCE [LARGE SCALE GENOMIC DNA]</scope>
    <source>
        <strain evidence="5 6">DSM 43851</strain>
    </source>
</reference>
<dbReference type="Pfam" id="PF00501">
    <property type="entry name" value="AMP-binding"/>
    <property type="match status" value="1"/>
</dbReference>
<organism evidence="5 6">
    <name type="scientific">Kutzneria kofuensis</name>
    <dbReference type="NCBI Taxonomy" id="103725"/>
    <lineage>
        <taxon>Bacteria</taxon>
        <taxon>Bacillati</taxon>
        <taxon>Actinomycetota</taxon>
        <taxon>Actinomycetes</taxon>
        <taxon>Pseudonocardiales</taxon>
        <taxon>Pseudonocardiaceae</taxon>
        <taxon>Kutzneria</taxon>
    </lineage>
</organism>
<dbReference type="Pfam" id="PF13193">
    <property type="entry name" value="AMP-binding_C"/>
    <property type="match status" value="1"/>
</dbReference>
<comment type="similarity">
    <text evidence="1">Belongs to the ATP-dependent AMP-binding enzyme family.</text>
</comment>
<keyword evidence="6" id="KW-1185">Reference proteome</keyword>
<dbReference type="EMBL" id="JACHIR010000001">
    <property type="protein sequence ID" value="MBB5893139.1"/>
    <property type="molecule type" value="Genomic_DNA"/>
</dbReference>
<evidence type="ECO:0000256" key="2">
    <source>
        <dbReference type="ARBA" id="ARBA00022598"/>
    </source>
</evidence>
<sequence length="378" mass="39372">MARELRALPVPTRPAEVLALLPTLAAALAGDGPALLPVTDQEPGLPAALGVDRPVDDRIALVIGTSGSTGAPKGALLSSDAIKASAMATHARLGGPGTWLLAMSARYIGGLQVLIRSLLADNEPVVADLTDGFRAENFTKAALAALEAPGRHYTALVPTQLTRLMADDRSLAALRGFDAIVLGGAAMPEALRQRVEDAGVNAIPSYGMSETASGCVYDGVPLDGVDIRLSDGRIDIRGPMLADGYRNFDGESPFVDGWFHTSDLGRWLDDGRLEVIGRIDDVINTGGVKVAPLLVERALTAVDGVTDACVVGLPHAEWGQIVAAAVVAEPQPNEARLREAVREAAGRAAVPKLIRFLPALPLLGPGKVDRAALRKALG</sequence>
<dbReference type="NCBIfam" id="NF005877">
    <property type="entry name" value="PRK07824.1"/>
    <property type="match status" value="1"/>
</dbReference>
<dbReference type="Gene3D" id="3.30.300.30">
    <property type="match status" value="1"/>
</dbReference>
<name>A0A7W9NI09_9PSEU</name>
<feature type="domain" description="AMP-binding enzyme C-terminal" evidence="4">
    <location>
        <begin position="295"/>
        <end position="367"/>
    </location>
</feature>
<evidence type="ECO:0000259" key="3">
    <source>
        <dbReference type="Pfam" id="PF00501"/>
    </source>
</evidence>
<dbReference type="PROSITE" id="PS00455">
    <property type="entry name" value="AMP_BINDING"/>
    <property type="match status" value="1"/>
</dbReference>
<evidence type="ECO:0000313" key="6">
    <source>
        <dbReference type="Proteomes" id="UP000585638"/>
    </source>
</evidence>
<comment type="caution">
    <text evidence="5">The sequence shown here is derived from an EMBL/GenBank/DDBJ whole genome shotgun (WGS) entry which is preliminary data.</text>
</comment>
<dbReference type="EC" id="6.2.1.26" evidence="5"/>
<dbReference type="RefSeq" id="WP_184864286.1">
    <property type="nucleotide sequence ID" value="NZ_BAAAWY010000022.1"/>
</dbReference>
<gene>
    <name evidence="5" type="ORF">BJ998_004335</name>
</gene>
<keyword evidence="2 5" id="KW-0436">Ligase</keyword>
<accession>A0A7W9NI09</accession>
<evidence type="ECO:0000256" key="1">
    <source>
        <dbReference type="ARBA" id="ARBA00006432"/>
    </source>
</evidence>
<dbReference type="InterPro" id="IPR045851">
    <property type="entry name" value="AMP-bd_C_sf"/>
</dbReference>
<dbReference type="InterPro" id="IPR025110">
    <property type="entry name" value="AMP-bd_C"/>
</dbReference>
<dbReference type="InterPro" id="IPR020845">
    <property type="entry name" value="AMP-binding_CS"/>
</dbReference>
<dbReference type="AlphaFoldDB" id="A0A7W9NI09"/>
<dbReference type="PANTHER" id="PTHR43201">
    <property type="entry name" value="ACYL-COA SYNTHETASE"/>
    <property type="match status" value="1"/>
</dbReference>
<dbReference type="InterPro" id="IPR042099">
    <property type="entry name" value="ANL_N_sf"/>
</dbReference>
<dbReference type="GO" id="GO:0008756">
    <property type="term" value="F:o-succinylbenzoate-CoA ligase activity"/>
    <property type="evidence" value="ECO:0007669"/>
    <property type="project" value="UniProtKB-EC"/>
</dbReference>